<evidence type="ECO:0000313" key="2">
    <source>
        <dbReference type="Proteomes" id="UP001203297"/>
    </source>
</evidence>
<evidence type="ECO:0000313" key="1">
    <source>
        <dbReference type="EMBL" id="KAI0301224.1"/>
    </source>
</evidence>
<sequence length="163" mass="17670">MTEMIPFRIVLSAPDHYIRPFLTARSPSSFLQLGSNGVVSDPAGPVRVHIMRRISAEARETGVVVLSALTTLASRGFELAEGGLNKVDHGPGWIGWWGEIHVLPDRVGPGGFVADRLVVQDELVVTLNLSGIHTHTFPFRQVVPIRLTTDLAGTSEALQVTEV</sequence>
<keyword evidence="2" id="KW-1185">Reference proteome</keyword>
<proteinExistence type="predicted"/>
<dbReference type="Proteomes" id="UP001203297">
    <property type="component" value="Unassembled WGS sequence"/>
</dbReference>
<protein>
    <submittedName>
        <fullName evidence="1">Uncharacterized protein</fullName>
    </submittedName>
</protein>
<gene>
    <name evidence="1" type="ORF">B0F90DRAFT_1720487</name>
</gene>
<organism evidence="1 2">
    <name type="scientific">Multifurca ochricompacta</name>
    <dbReference type="NCBI Taxonomy" id="376703"/>
    <lineage>
        <taxon>Eukaryota</taxon>
        <taxon>Fungi</taxon>
        <taxon>Dikarya</taxon>
        <taxon>Basidiomycota</taxon>
        <taxon>Agaricomycotina</taxon>
        <taxon>Agaricomycetes</taxon>
        <taxon>Russulales</taxon>
        <taxon>Russulaceae</taxon>
        <taxon>Multifurca</taxon>
    </lineage>
</organism>
<reference evidence="1" key="1">
    <citation type="journal article" date="2022" name="New Phytol.">
        <title>Evolutionary transition to the ectomycorrhizal habit in the genomes of a hyperdiverse lineage of mushroom-forming fungi.</title>
        <authorList>
            <person name="Looney B."/>
            <person name="Miyauchi S."/>
            <person name="Morin E."/>
            <person name="Drula E."/>
            <person name="Courty P.E."/>
            <person name="Kohler A."/>
            <person name="Kuo A."/>
            <person name="LaButti K."/>
            <person name="Pangilinan J."/>
            <person name="Lipzen A."/>
            <person name="Riley R."/>
            <person name="Andreopoulos W."/>
            <person name="He G."/>
            <person name="Johnson J."/>
            <person name="Nolan M."/>
            <person name="Tritt A."/>
            <person name="Barry K.W."/>
            <person name="Grigoriev I.V."/>
            <person name="Nagy L.G."/>
            <person name="Hibbett D."/>
            <person name="Henrissat B."/>
            <person name="Matheny P.B."/>
            <person name="Labbe J."/>
            <person name="Martin F.M."/>
        </authorList>
    </citation>
    <scope>NUCLEOTIDE SEQUENCE</scope>
    <source>
        <strain evidence="1">BPL690</strain>
    </source>
</reference>
<dbReference type="AlphaFoldDB" id="A0AAD4M4S9"/>
<dbReference type="EMBL" id="WTXG01000015">
    <property type="protein sequence ID" value="KAI0301224.1"/>
    <property type="molecule type" value="Genomic_DNA"/>
</dbReference>
<name>A0AAD4M4S9_9AGAM</name>
<comment type="caution">
    <text evidence="1">The sequence shown here is derived from an EMBL/GenBank/DDBJ whole genome shotgun (WGS) entry which is preliminary data.</text>
</comment>
<accession>A0AAD4M4S9</accession>